<keyword evidence="2" id="KW-1185">Reference proteome</keyword>
<accession>A0A9X2JK60</accession>
<comment type="caution">
    <text evidence="1">The sequence shown here is derived from an EMBL/GenBank/DDBJ whole genome shotgun (WGS) entry which is preliminary data.</text>
</comment>
<evidence type="ECO:0000313" key="2">
    <source>
        <dbReference type="Proteomes" id="UP001155241"/>
    </source>
</evidence>
<evidence type="ECO:0000313" key="1">
    <source>
        <dbReference type="EMBL" id="MCO6045914.1"/>
    </source>
</evidence>
<protein>
    <submittedName>
        <fullName evidence="1">Uncharacterized protein</fullName>
    </submittedName>
</protein>
<dbReference type="AlphaFoldDB" id="A0A9X2JK60"/>
<reference evidence="1" key="1">
    <citation type="submission" date="2022-06" db="EMBL/GenBank/DDBJ databases">
        <title>Aeoliella straminimaris, a novel planctomycete from sediments.</title>
        <authorList>
            <person name="Vitorino I.R."/>
            <person name="Lage O.M."/>
        </authorList>
    </citation>
    <scope>NUCLEOTIDE SEQUENCE</scope>
    <source>
        <strain evidence="1">ICT_H6.2</strain>
    </source>
</reference>
<dbReference type="RefSeq" id="WP_252854030.1">
    <property type="nucleotide sequence ID" value="NZ_JAMXLR010000062.1"/>
</dbReference>
<gene>
    <name evidence="1" type="ORF">NG895_18600</name>
</gene>
<name>A0A9X2JK60_9BACT</name>
<dbReference type="Proteomes" id="UP001155241">
    <property type="component" value="Unassembled WGS sequence"/>
</dbReference>
<organism evidence="1 2">
    <name type="scientific">Aeoliella straminimaris</name>
    <dbReference type="NCBI Taxonomy" id="2954799"/>
    <lineage>
        <taxon>Bacteria</taxon>
        <taxon>Pseudomonadati</taxon>
        <taxon>Planctomycetota</taxon>
        <taxon>Planctomycetia</taxon>
        <taxon>Pirellulales</taxon>
        <taxon>Lacipirellulaceae</taxon>
        <taxon>Aeoliella</taxon>
    </lineage>
</organism>
<proteinExistence type="predicted"/>
<dbReference type="EMBL" id="JAMXLR010000062">
    <property type="protein sequence ID" value="MCO6045914.1"/>
    <property type="molecule type" value="Genomic_DNA"/>
</dbReference>
<sequence length="75" mass="8359">MSCSDKLHNARSTVADLHQLGGELWERFNGGKEGSLWYYRELVIAFPVRDQHGPLVDELDQVVSIMEGLAGLESS</sequence>